<feature type="chain" id="PRO_5043629277" evidence="2">
    <location>
        <begin position="20"/>
        <end position="129"/>
    </location>
</feature>
<dbReference type="Proteomes" id="UP001497623">
    <property type="component" value="Unassembled WGS sequence"/>
</dbReference>
<reference evidence="3 4" key="1">
    <citation type="submission" date="2024-05" db="EMBL/GenBank/DDBJ databases">
        <authorList>
            <person name="Wallberg A."/>
        </authorList>
    </citation>
    <scope>NUCLEOTIDE SEQUENCE [LARGE SCALE GENOMIC DNA]</scope>
</reference>
<dbReference type="EMBL" id="CAXKWB010016597">
    <property type="protein sequence ID" value="CAL4116654.1"/>
    <property type="molecule type" value="Genomic_DNA"/>
</dbReference>
<evidence type="ECO:0000256" key="2">
    <source>
        <dbReference type="SAM" id="SignalP"/>
    </source>
</evidence>
<evidence type="ECO:0000256" key="1">
    <source>
        <dbReference type="SAM" id="MobiDB-lite"/>
    </source>
</evidence>
<organism evidence="3 4">
    <name type="scientific">Meganyctiphanes norvegica</name>
    <name type="common">Northern krill</name>
    <name type="synonym">Thysanopoda norvegica</name>
    <dbReference type="NCBI Taxonomy" id="48144"/>
    <lineage>
        <taxon>Eukaryota</taxon>
        <taxon>Metazoa</taxon>
        <taxon>Ecdysozoa</taxon>
        <taxon>Arthropoda</taxon>
        <taxon>Crustacea</taxon>
        <taxon>Multicrustacea</taxon>
        <taxon>Malacostraca</taxon>
        <taxon>Eumalacostraca</taxon>
        <taxon>Eucarida</taxon>
        <taxon>Euphausiacea</taxon>
        <taxon>Euphausiidae</taxon>
        <taxon>Meganyctiphanes</taxon>
    </lineage>
</organism>
<evidence type="ECO:0000313" key="3">
    <source>
        <dbReference type="EMBL" id="CAL4116654.1"/>
    </source>
</evidence>
<gene>
    <name evidence="3" type="ORF">MNOR_LOCUS21020</name>
</gene>
<feature type="signal peptide" evidence="2">
    <location>
        <begin position="1"/>
        <end position="19"/>
    </location>
</feature>
<proteinExistence type="predicted"/>
<name>A0AAV2R5E9_MEGNR</name>
<protein>
    <submittedName>
        <fullName evidence="3">Uncharacterized protein</fullName>
    </submittedName>
</protein>
<feature type="region of interest" description="Disordered" evidence="1">
    <location>
        <begin position="22"/>
        <end position="55"/>
    </location>
</feature>
<accession>A0AAV2R5E9</accession>
<comment type="caution">
    <text evidence="3">The sequence shown here is derived from an EMBL/GenBank/DDBJ whole genome shotgun (WGS) entry which is preliminary data.</text>
</comment>
<keyword evidence="2" id="KW-0732">Signal</keyword>
<feature type="compositionally biased region" description="Low complexity" evidence="1">
    <location>
        <begin position="29"/>
        <end position="39"/>
    </location>
</feature>
<feature type="non-terminal residue" evidence="3">
    <location>
        <position position="129"/>
    </location>
</feature>
<evidence type="ECO:0000313" key="4">
    <source>
        <dbReference type="Proteomes" id="UP001497623"/>
    </source>
</evidence>
<keyword evidence="4" id="KW-1185">Reference proteome</keyword>
<sequence length="129" mass="14231">MIRTSVVGVVLLMAAMGYGAPDHPPPQGSYQQPPTHQPSYHPPPPQVSYNTPPIQPSYGVPEPSCKVVTKVMTKDVQATKWHNKYKHKQVPSMVYNSIVETVIIPKTVILYSTMVAYKDGATKTNTKVL</sequence>
<dbReference type="AlphaFoldDB" id="A0AAV2R5E9"/>